<reference evidence="7 8" key="1">
    <citation type="journal article" date="2020" name="Nature">
        <title>Bacterial chemolithoautotrophy via manganese oxidation.</title>
        <authorList>
            <person name="Yu H."/>
            <person name="Leadbetter J.R."/>
        </authorList>
    </citation>
    <scope>NUCLEOTIDE SEQUENCE [LARGE SCALE GENOMIC DNA]</scope>
    <source>
        <strain evidence="7 8">RBP-1</strain>
    </source>
</reference>
<accession>A0A7X6DDB0</accession>
<comment type="similarity">
    <text evidence="1">Belongs to the membrane fusion protein (MFP) (TC 8.A.1) family.</text>
</comment>
<proteinExistence type="inferred from homology"/>
<evidence type="ECO:0000259" key="5">
    <source>
        <dbReference type="Pfam" id="PF25917"/>
    </source>
</evidence>
<dbReference type="AlphaFoldDB" id="A0A7X6DDB0"/>
<gene>
    <name evidence="7" type="ORF">RAMLITH_04425</name>
</gene>
<protein>
    <submittedName>
        <fullName evidence="7">Efflux RND transporter periplasmic adaptor subunit</fullName>
    </submittedName>
</protein>
<dbReference type="Pfam" id="PF25917">
    <property type="entry name" value="BSH_RND"/>
    <property type="match status" value="1"/>
</dbReference>
<dbReference type="InterPro" id="IPR058624">
    <property type="entry name" value="MdtA-like_HH"/>
</dbReference>
<evidence type="ECO:0000259" key="4">
    <source>
        <dbReference type="Pfam" id="PF25876"/>
    </source>
</evidence>
<dbReference type="Proteomes" id="UP000521868">
    <property type="component" value="Unassembled WGS sequence"/>
</dbReference>
<organism evidence="7 8">
    <name type="scientific">Ramlibacter lithotrophicus</name>
    <dbReference type="NCBI Taxonomy" id="2606681"/>
    <lineage>
        <taxon>Bacteria</taxon>
        <taxon>Pseudomonadati</taxon>
        <taxon>Pseudomonadota</taxon>
        <taxon>Betaproteobacteria</taxon>
        <taxon>Burkholderiales</taxon>
        <taxon>Comamonadaceae</taxon>
        <taxon>Ramlibacter</taxon>
    </lineage>
</organism>
<evidence type="ECO:0000313" key="8">
    <source>
        <dbReference type="Proteomes" id="UP000521868"/>
    </source>
</evidence>
<dbReference type="Gene3D" id="2.40.420.20">
    <property type="match status" value="1"/>
</dbReference>
<feature type="domain" description="CusB-like beta-barrel" evidence="6">
    <location>
        <begin position="224"/>
        <end position="299"/>
    </location>
</feature>
<dbReference type="EMBL" id="VTOX01000001">
    <property type="protein sequence ID" value="NKE65056.1"/>
    <property type="molecule type" value="Genomic_DNA"/>
</dbReference>
<feature type="coiled-coil region" evidence="2">
    <location>
        <begin position="115"/>
        <end position="142"/>
    </location>
</feature>
<evidence type="ECO:0000256" key="1">
    <source>
        <dbReference type="ARBA" id="ARBA00009477"/>
    </source>
</evidence>
<evidence type="ECO:0000256" key="2">
    <source>
        <dbReference type="SAM" id="Coils"/>
    </source>
</evidence>
<feature type="signal peptide" evidence="3">
    <location>
        <begin position="1"/>
        <end position="45"/>
    </location>
</feature>
<dbReference type="NCBIfam" id="TIGR01730">
    <property type="entry name" value="RND_mfp"/>
    <property type="match status" value="1"/>
</dbReference>
<evidence type="ECO:0000313" key="7">
    <source>
        <dbReference type="EMBL" id="NKE65056.1"/>
    </source>
</evidence>
<dbReference type="Gene3D" id="2.40.30.170">
    <property type="match status" value="1"/>
</dbReference>
<dbReference type="Gene3D" id="2.40.50.100">
    <property type="match status" value="1"/>
</dbReference>
<keyword evidence="8" id="KW-1185">Reference proteome</keyword>
<keyword evidence="3" id="KW-0732">Signal</keyword>
<sequence>MYTPASIKARSMPTPISASLPIRTRQWLAGLFLAPALALAAAADAAGPEVAVVKAAAQAVAVGFEFDGVVEPVKQSTVSAQASGRVVQLAVTAGDRVRAGQLLATIDDRESQTGLQRSQAQVAQADAELRNAQAHARRTRELETKGFVSRAALDTAEASLKAAQAARDQAVAGQRQSALAQGFTRVTAPYDGWVRETLAQAGDLAVPGKPIVTLYAPLPLRAVVHVPMSRGAAARAASDVEVRVPGSNGGGAWIKPVQREILPVADSVAQTLEWRLELPGAVAGQLAPGQQVRVRFSGSQSVRMLVPPGAVLRRGELTAVYVAAPQGGFVLKAVRLGADHGAAGVEVVAGLRPDDQVAVDPVRAGLAGARAAR</sequence>
<keyword evidence="2" id="KW-0175">Coiled coil</keyword>
<feature type="chain" id="PRO_5031379662" evidence="3">
    <location>
        <begin position="46"/>
        <end position="373"/>
    </location>
</feature>
<feature type="domain" description="Multidrug resistance protein MdtA-like alpha-helical hairpin" evidence="4">
    <location>
        <begin position="115"/>
        <end position="172"/>
    </location>
</feature>
<name>A0A7X6DDB0_9BURK</name>
<dbReference type="InterPro" id="IPR058625">
    <property type="entry name" value="MdtA-like_BSH"/>
</dbReference>
<dbReference type="GO" id="GO:1990281">
    <property type="term" value="C:efflux pump complex"/>
    <property type="evidence" value="ECO:0007669"/>
    <property type="project" value="TreeGrafter"/>
</dbReference>
<dbReference type="InterPro" id="IPR006143">
    <property type="entry name" value="RND_pump_MFP"/>
</dbReference>
<dbReference type="Gene3D" id="1.10.287.470">
    <property type="entry name" value="Helix hairpin bin"/>
    <property type="match status" value="1"/>
</dbReference>
<dbReference type="Pfam" id="PF25954">
    <property type="entry name" value="Beta-barrel_RND_2"/>
    <property type="match status" value="1"/>
</dbReference>
<dbReference type="GO" id="GO:0015562">
    <property type="term" value="F:efflux transmembrane transporter activity"/>
    <property type="evidence" value="ECO:0007669"/>
    <property type="project" value="TreeGrafter"/>
</dbReference>
<dbReference type="PANTHER" id="PTHR30469">
    <property type="entry name" value="MULTIDRUG RESISTANCE PROTEIN MDTA"/>
    <property type="match status" value="1"/>
</dbReference>
<feature type="domain" description="Multidrug resistance protein MdtA-like barrel-sandwich hybrid" evidence="5">
    <location>
        <begin position="75"/>
        <end position="209"/>
    </location>
</feature>
<dbReference type="PANTHER" id="PTHR30469:SF18">
    <property type="entry name" value="RESISTANCE-NODULATION-CELL DIVISION (RND) EFFLUX MEMBRANE FUSION PROTEIN-RELATED"/>
    <property type="match status" value="1"/>
</dbReference>
<dbReference type="InterPro" id="IPR058792">
    <property type="entry name" value="Beta-barrel_RND_2"/>
</dbReference>
<evidence type="ECO:0000256" key="3">
    <source>
        <dbReference type="SAM" id="SignalP"/>
    </source>
</evidence>
<dbReference type="SUPFAM" id="SSF111369">
    <property type="entry name" value="HlyD-like secretion proteins"/>
    <property type="match status" value="1"/>
</dbReference>
<comment type="caution">
    <text evidence="7">The sequence shown here is derived from an EMBL/GenBank/DDBJ whole genome shotgun (WGS) entry which is preliminary data.</text>
</comment>
<evidence type="ECO:0000259" key="6">
    <source>
        <dbReference type="Pfam" id="PF25954"/>
    </source>
</evidence>
<dbReference type="Pfam" id="PF25876">
    <property type="entry name" value="HH_MFP_RND"/>
    <property type="match status" value="1"/>
</dbReference>